<keyword evidence="3 4" id="KW-0456">Lyase</keyword>
<dbReference type="EC" id="4.1.3.40" evidence="4"/>
<dbReference type="PANTHER" id="PTHR38683">
    <property type="entry name" value="CHORISMATE PYRUVATE-LYASE"/>
    <property type="match status" value="1"/>
</dbReference>
<keyword evidence="1 4" id="KW-0963">Cytoplasm</keyword>
<evidence type="ECO:0000256" key="4">
    <source>
        <dbReference type="HAMAP-Rule" id="MF_01632"/>
    </source>
</evidence>
<feature type="binding site" evidence="4">
    <location>
        <position position="168"/>
    </location>
    <ligand>
        <name>substrate</name>
    </ligand>
</feature>
<evidence type="ECO:0000256" key="5">
    <source>
        <dbReference type="SAM" id="MobiDB-lite"/>
    </source>
</evidence>
<dbReference type="Proteomes" id="UP000322553">
    <property type="component" value="Chromosome"/>
</dbReference>
<dbReference type="GO" id="GO:0006744">
    <property type="term" value="P:ubiquinone biosynthetic process"/>
    <property type="evidence" value="ECO:0007669"/>
    <property type="project" value="UniProtKB-UniRule"/>
</dbReference>
<accession>A0A5C1A2K5</accession>
<evidence type="ECO:0000256" key="1">
    <source>
        <dbReference type="ARBA" id="ARBA00022490"/>
    </source>
</evidence>
<dbReference type="OrthoDB" id="9789493at2"/>
<keyword evidence="2 4" id="KW-0831">Ubiquinone biosynthesis</keyword>
<feature type="binding site" evidence="4">
    <location>
        <position position="120"/>
    </location>
    <ligand>
        <name>substrate</name>
    </ligand>
</feature>
<dbReference type="GO" id="GO:0042866">
    <property type="term" value="P:pyruvate biosynthetic process"/>
    <property type="evidence" value="ECO:0007669"/>
    <property type="project" value="UniProtKB-UniRule"/>
</dbReference>
<feature type="compositionally biased region" description="Basic and acidic residues" evidence="5">
    <location>
        <begin position="183"/>
        <end position="194"/>
    </location>
</feature>
<dbReference type="UniPathway" id="UPA00232"/>
<dbReference type="AlphaFoldDB" id="A0A5C1A2K5"/>
<dbReference type="GO" id="GO:0005829">
    <property type="term" value="C:cytosol"/>
    <property type="evidence" value="ECO:0007669"/>
    <property type="project" value="TreeGrafter"/>
</dbReference>
<comment type="catalytic activity">
    <reaction evidence="4">
        <text>chorismate = 4-hydroxybenzoate + pyruvate</text>
        <dbReference type="Rhea" id="RHEA:16505"/>
        <dbReference type="ChEBI" id="CHEBI:15361"/>
        <dbReference type="ChEBI" id="CHEBI:17879"/>
        <dbReference type="ChEBI" id="CHEBI:29748"/>
        <dbReference type="EC" id="4.1.3.40"/>
    </reaction>
</comment>
<gene>
    <name evidence="4" type="primary">ubiC</name>
    <name evidence="6" type="ORF">FY550_16485</name>
</gene>
<dbReference type="KEGG" id="kuy:FY550_16485"/>
<dbReference type="Pfam" id="PF04345">
    <property type="entry name" value="Chor_lyase"/>
    <property type="match status" value="1"/>
</dbReference>
<organism evidence="6 7">
    <name type="scientific">Kushneria phosphatilytica</name>
    <dbReference type="NCBI Taxonomy" id="657387"/>
    <lineage>
        <taxon>Bacteria</taxon>
        <taxon>Pseudomonadati</taxon>
        <taxon>Pseudomonadota</taxon>
        <taxon>Gammaproteobacteria</taxon>
        <taxon>Oceanospirillales</taxon>
        <taxon>Halomonadaceae</taxon>
        <taxon>Kushneria</taxon>
    </lineage>
</organism>
<comment type="caution">
    <text evidence="4">Lacks conserved residue(s) required for the propagation of feature annotation.</text>
</comment>
<keyword evidence="4" id="KW-0670">Pyruvate</keyword>
<evidence type="ECO:0000313" key="7">
    <source>
        <dbReference type="Proteomes" id="UP000322553"/>
    </source>
</evidence>
<protein>
    <recommendedName>
        <fullName evidence="4">Probable chorismate pyruvate-lyase</fullName>
        <shortName evidence="4">CL</shortName>
        <shortName evidence="4">CPL</shortName>
        <ecNumber evidence="4">4.1.3.40</ecNumber>
    </recommendedName>
</protein>
<dbReference type="GO" id="GO:0008813">
    <property type="term" value="F:chorismate lyase activity"/>
    <property type="evidence" value="ECO:0007669"/>
    <property type="project" value="UniProtKB-UniRule"/>
</dbReference>
<keyword evidence="7" id="KW-1185">Reference proteome</keyword>
<dbReference type="SUPFAM" id="SSF64288">
    <property type="entry name" value="Chorismate lyase-like"/>
    <property type="match status" value="1"/>
</dbReference>
<dbReference type="EMBL" id="CP043420">
    <property type="protein sequence ID" value="QEL12581.1"/>
    <property type="molecule type" value="Genomic_DNA"/>
</dbReference>
<sequence>MIPSSQDMPASPLVLRQWRPLAVAAVQLSPHWQRWLGARGSLTARLADRVKGPITVKIHAEHAAPPTLDEARRLALPQRRLAWIREVTLEYADVPLIAARSVVPLGELPREVRLLGRKALGHWLFSHPDVTRSAIELTDHSLQIAGHQGIWTRRSVFRHPRCRLLVQESFLPALADLMHDDSAEISESRQESQRHPRPPAPIMENA</sequence>
<dbReference type="PANTHER" id="PTHR38683:SF1">
    <property type="entry name" value="CHORISMATE PYRUVATE-LYASE"/>
    <property type="match status" value="1"/>
</dbReference>
<dbReference type="InterPro" id="IPR007440">
    <property type="entry name" value="Chorismate--pyruvate_lyase"/>
</dbReference>
<dbReference type="InterPro" id="IPR028978">
    <property type="entry name" value="Chorismate_lyase_/UTRA_dom_sf"/>
</dbReference>
<evidence type="ECO:0000256" key="2">
    <source>
        <dbReference type="ARBA" id="ARBA00022688"/>
    </source>
</evidence>
<name>A0A5C1A2K5_9GAMM</name>
<comment type="pathway">
    <text evidence="4">Cofactor biosynthesis; ubiquinone biosynthesis.</text>
</comment>
<evidence type="ECO:0000256" key="3">
    <source>
        <dbReference type="ARBA" id="ARBA00023239"/>
    </source>
</evidence>
<reference evidence="6 7" key="1">
    <citation type="submission" date="2019-08" db="EMBL/GenBank/DDBJ databases">
        <title>Complete genome sequence of Kushneria sp. YCWA18, a halophilic phosphate-solubilizing bacterium isolated from Daqiao saltern in China.</title>
        <authorList>
            <person name="Du G.-X."/>
            <person name="Qu L.-Y."/>
        </authorList>
    </citation>
    <scope>NUCLEOTIDE SEQUENCE [LARGE SCALE GENOMIC DNA]</scope>
    <source>
        <strain evidence="6 7">YCWA18</strain>
    </source>
</reference>
<feature type="binding site" evidence="4">
    <location>
        <position position="85"/>
    </location>
    <ligand>
        <name>substrate</name>
    </ligand>
</feature>
<evidence type="ECO:0000313" key="6">
    <source>
        <dbReference type="EMBL" id="QEL12581.1"/>
    </source>
</evidence>
<comment type="function">
    <text evidence="4">Removes the pyruvyl group from chorismate, with concomitant aromatization of the ring, to provide 4-hydroxybenzoate (4HB) for the ubiquinone pathway.</text>
</comment>
<feature type="region of interest" description="Disordered" evidence="5">
    <location>
        <begin position="183"/>
        <end position="206"/>
    </location>
</feature>
<comment type="subcellular location">
    <subcellularLocation>
        <location evidence="4">Cytoplasm</location>
    </subcellularLocation>
</comment>
<dbReference type="HAMAP" id="MF_01632">
    <property type="entry name" value="UbiC"/>
    <property type="match status" value="1"/>
</dbReference>
<comment type="similarity">
    <text evidence="4">Belongs to the UbiC family.</text>
</comment>
<proteinExistence type="inferred from homology"/>
<dbReference type="Gene3D" id="3.40.1410.10">
    <property type="entry name" value="Chorismate lyase-like"/>
    <property type="match status" value="1"/>
</dbReference>